<dbReference type="PANTHER" id="PTHR34404:SF2">
    <property type="entry name" value="CONSERVED SERINE RICH PROTEIN"/>
    <property type="match status" value="1"/>
</dbReference>
<dbReference type="RefSeq" id="WP_105353519.1">
    <property type="nucleotide sequence ID" value="NZ_PUIB01000011.1"/>
</dbReference>
<evidence type="ECO:0000313" key="3">
    <source>
        <dbReference type="EMBL" id="PQO38255.1"/>
    </source>
</evidence>
<feature type="region of interest" description="Disordered" evidence="1">
    <location>
        <begin position="66"/>
        <end position="96"/>
    </location>
</feature>
<gene>
    <name evidence="3" type="ORF">C5Y98_09310</name>
</gene>
<protein>
    <submittedName>
        <fullName evidence="3">FmdB family transcriptional regulator</fullName>
    </submittedName>
</protein>
<dbReference type="Proteomes" id="UP000239388">
    <property type="component" value="Unassembled WGS sequence"/>
</dbReference>
<feature type="compositionally biased region" description="Low complexity" evidence="1">
    <location>
        <begin position="86"/>
        <end position="96"/>
    </location>
</feature>
<evidence type="ECO:0000313" key="4">
    <source>
        <dbReference type="Proteomes" id="UP000239388"/>
    </source>
</evidence>
<evidence type="ECO:0000256" key="1">
    <source>
        <dbReference type="SAM" id="MobiDB-lite"/>
    </source>
</evidence>
<accession>A0A2S8G1D1</accession>
<dbReference type="AlphaFoldDB" id="A0A2S8G1D1"/>
<comment type="caution">
    <text evidence="3">The sequence shown here is derived from an EMBL/GenBank/DDBJ whole genome shotgun (WGS) entry which is preliminary data.</text>
</comment>
<organism evidence="3 4">
    <name type="scientific">Blastopirellula marina</name>
    <dbReference type="NCBI Taxonomy" id="124"/>
    <lineage>
        <taxon>Bacteria</taxon>
        <taxon>Pseudomonadati</taxon>
        <taxon>Planctomycetota</taxon>
        <taxon>Planctomycetia</taxon>
        <taxon>Pirellulales</taxon>
        <taxon>Pirellulaceae</taxon>
        <taxon>Blastopirellula</taxon>
    </lineage>
</organism>
<reference evidence="3 4" key="1">
    <citation type="submission" date="2018-02" db="EMBL/GenBank/DDBJ databases">
        <title>Comparative genomes isolates from brazilian mangrove.</title>
        <authorList>
            <person name="Araujo J.E."/>
            <person name="Taketani R.G."/>
            <person name="Silva M.C.P."/>
            <person name="Loureco M.V."/>
            <person name="Andreote F.D."/>
        </authorList>
    </citation>
    <scope>NUCLEOTIDE SEQUENCE [LARGE SCALE GENOMIC DNA]</scope>
    <source>
        <strain evidence="3 4">NAP PRIS-MGV</strain>
    </source>
</reference>
<dbReference type="Pfam" id="PF09723">
    <property type="entry name" value="Zn_ribbon_8"/>
    <property type="match status" value="1"/>
</dbReference>
<sequence length="96" mass="10517">MPTYEYQCDACNHKFEEFQSISADPLTKCPECKKKKLRRLFSTGGGLLFKGSGFYITDYRSDSYKKSAEKGSKSSESSKPAKSESKGSSGSNSSSS</sequence>
<name>A0A2S8G1D1_9BACT</name>
<proteinExistence type="predicted"/>
<dbReference type="NCBIfam" id="TIGR02605">
    <property type="entry name" value="CxxC_CxxC_SSSS"/>
    <property type="match status" value="1"/>
</dbReference>
<dbReference type="EMBL" id="PUIB01000011">
    <property type="protein sequence ID" value="PQO38255.1"/>
    <property type="molecule type" value="Genomic_DNA"/>
</dbReference>
<evidence type="ECO:0000259" key="2">
    <source>
        <dbReference type="SMART" id="SM00834"/>
    </source>
</evidence>
<dbReference type="SMART" id="SM00834">
    <property type="entry name" value="CxxC_CXXC_SSSS"/>
    <property type="match status" value="1"/>
</dbReference>
<dbReference type="OrthoDB" id="9813321at2"/>
<dbReference type="InterPro" id="IPR013429">
    <property type="entry name" value="Regulatory_FmdB_Zinc_ribbon"/>
</dbReference>
<dbReference type="PANTHER" id="PTHR34404">
    <property type="entry name" value="REGULATORY PROTEIN, FMDB FAMILY"/>
    <property type="match status" value="1"/>
</dbReference>
<feature type="domain" description="Putative regulatory protein FmdB zinc ribbon" evidence="2">
    <location>
        <begin position="1"/>
        <end position="42"/>
    </location>
</feature>